<feature type="region of interest" description="Disordered" evidence="6">
    <location>
        <begin position="478"/>
        <end position="499"/>
    </location>
</feature>
<dbReference type="Pfam" id="PF02816">
    <property type="entry name" value="Alpha_kinase"/>
    <property type="match status" value="1"/>
</dbReference>
<dbReference type="InterPro" id="IPR047588">
    <property type="entry name" value="eEF2K_a_kinase_dom"/>
</dbReference>
<feature type="compositionally biased region" description="Acidic residues" evidence="6">
    <location>
        <begin position="394"/>
        <end position="403"/>
    </location>
</feature>
<dbReference type="GO" id="GO:0031037">
    <property type="term" value="P:myosin II filament disassembly"/>
    <property type="evidence" value="ECO:0007669"/>
    <property type="project" value="TreeGrafter"/>
</dbReference>
<dbReference type="InterPro" id="IPR011009">
    <property type="entry name" value="Kinase-like_dom_sf"/>
</dbReference>
<dbReference type="InterPro" id="IPR011990">
    <property type="entry name" value="TPR-like_helical_dom_sf"/>
</dbReference>
<dbReference type="Gene3D" id="1.25.40.10">
    <property type="entry name" value="Tetratricopeptide repeat domain"/>
    <property type="match status" value="1"/>
</dbReference>
<dbReference type="GO" id="GO:1903013">
    <property type="term" value="P:response to differentiation-inducing factor 1"/>
    <property type="evidence" value="ECO:0007669"/>
    <property type="project" value="TreeGrafter"/>
</dbReference>
<dbReference type="PANTHER" id="PTHR45992:SF2">
    <property type="entry name" value="EUKARYOTIC ELONGATION FACTOR 2 KINASE"/>
    <property type="match status" value="1"/>
</dbReference>
<feature type="compositionally biased region" description="Basic and acidic residues" evidence="6">
    <location>
        <begin position="440"/>
        <end position="453"/>
    </location>
</feature>
<proteinExistence type="evidence at transcript level"/>
<keyword evidence="5" id="KW-0067">ATP-binding</keyword>
<evidence type="ECO:0000256" key="5">
    <source>
        <dbReference type="ARBA" id="ARBA00022840"/>
    </source>
</evidence>
<evidence type="ECO:0000256" key="6">
    <source>
        <dbReference type="SAM" id="MobiDB-lite"/>
    </source>
</evidence>
<evidence type="ECO:0000256" key="1">
    <source>
        <dbReference type="ARBA" id="ARBA00022527"/>
    </source>
</evidence>
<feature type="compositionally biased region" description="Polar residues" evidence="6">
    <location>
        <begin position="455"/>
        <end position="466"/>
    </location>
</feature>
<accession>A0A2P2I7I4</accession>
<evidence type="ECO:0000259" key="7">
    <source>
        <dbReference type="PROSITE" id="PS51158"/>
    </source>
</evidence>
<dbReference type="InterPro" id="IPR051852">
    <property type="entry name" value="Alpha-type_PK"/>
</dbReference>
<dbReference type="PROSITE" id="PS51158">
    <property type="entry name" value="ALPHA_KINASE"/>
    <property type="match status" value="1"/>
</dbReference>
<keyword evidence="2" id="KW-0808">Transferase</keyword>
<dbReference type="SUPFAM" id="SSF56112">
    <property type="entry name" value="Protein kinase-like (PK-like)"/>
    <property type="match status" value="1"/>
</dbReference>
<protein>
    <submittedName>
        <fullName evidence="8">Eukaryotic elongation factor 2 kinase-like</fullName>
    </submittedName>
</protein>
<keyword evidence="3" id="KW-0547">Nucleotide-binding</keyword>
<organism evidence="8">
    <name type="scientific">Hirondellea gigas</name>
    <dbReference type="NCBI Taxonomy" id="1518452"/>
    <lineage>
        <taxon>Eukaryota</taxon>
        <taxon>Metazoa</taxon>
        <taxon>Ecdysozoa</taxon>
        <taxon>Arthropoda</taxon>
        <taxon>Crustacea</taxon>
        <taxon>Multicrustacea</taxon>
        <taxon>Malacostraca</taxon>
        <taxon>Eumalacostraca</taxon>
        <taxon>Peracarida</taxon>
        <taxon>Amphipoda</taxon>
        <taxon>Amphilochidea</taxon>
        <taxon>Lysianassida</taxon>
        <taxon>Lysianassidira</taxon>
        <taxon>Lysianassoidea</taxon>
        <taxon>Lysianassidae</taxon>
        <taxon>Hirondellea</taxon>
    </lineage>
</organism>
<keyword evidence="4 8" id="KW-0418">Kinase</keyword>
<keyword evidence="8" id="KW-0251">Elongation factor</keyword>
<evidence type="ECO:0000313" key="8">
    <source>
        <dbReference type="EMBL" id="LAB69994.1"/>
    </source>
</evidence>
<dbReference type="AlphaFoldDB" id="A0A2P2I7I4"/>
<dbReference type="EMBL" id="IACF01004400">
    <property type="protein sequence ID" value="LAB69994.1"/>
    <property type="molecule type" value="mRNA"/>
</dbReference>
<evidence type="ECO:0000256" key="2">
    <source>
        <dbReference type="ARBA" id="ARBA00022679"/>
    </source>
</evidence>
<reference evidence="8" key="1">
    <citation type="journal article" date="2018" name="Biosci. Biotechnol. Biochem.">
        <title>Polysaccharide hydrolase of the hadal zone amphipods Hirondellea gigas.</title>
        <authorList>
            <person name="Kobayashi H."/>
            <person name="Nagahama T."/>
            <person name="Arai W."/>
            <person name="Sasagawa Y."/>
            <person name="Umeda M."/>
            <person name="Hayashi T."/>
            <person name="Nikaido I."/>
            <person name="Watanabe H."/>
            <person name="Oguri K."/>
            <person name="Kitazato H."/>
            <person name="Fujioka K."/>
            <person name="Kido Y."/>
            <person name="Takami H."/>
        </authorList>
    </citation>
    <scope>NUCLEOTIDE SEQUENCE</scope>
    <source>
        <tissue evidence="8">Whole body</tissue>
    </source>
</reference>
<feature type="domain" description="Alpha-type protein kinase" evidence="7">
    <location>
        <begin position="108"/>
        <end position="317"/>
    </location>
</feature>
<keyword evidence="8" id="KW-0648">Protein biosynthesis</keyword>
<dbReference type="PANTHER" id="PTHR45992">
    <property type="entry name" value="EUKARYOTIC ELONGATION FACTOR 2 KINASE-RELATED"/>
    <property type="match status" value="1"/>
</dbReference>
<evidence type="ECO:0000256" key="3">
    <source>
        <dbReference type="ARBA" id="ARBA00022741"/>
    </source>
</evidence>
<feature type="compositionally biased region" description="Polar residues" evidence="6">
    <location>
        <begin position="425"/>
        <end position="438"/>
    </location>
</feature>
<evidence type="ECO:0000256" key="4">
    <source>
        <dbReference type="ARBA" id="ARBA00022777"/>
    </source>
</evidence>
<dbReference type="SMART" id="SM00811">
    <property type="entry name" value="Alpha_kinase"/>
    <property type="match status" value="1"/>
</dbReference>
<feature type="compositionally biased region" description="Basic residues" evidence="6">
    <location>
        <begin position="411"/>
        <end position="421"/>
    </location>
</feature>
<dbReference type="GO" id="GO:0004686">
    <property type="term" value="F:elongation factor-2 kinase activity"/>
    <property type="evidence" value="ECO:0007669"/>
    <property type="project" value="InterPro"/>
</dbReference>
<dbReference type="Gene3D" id="3.30.200.20">
    <property type="entry name" value="Phosphorylase Kinase, domain 1"/>
    <property type="match status" value="2"/>
</dbReference>
<dbReference type="InterPro" id="IPR004166">
    <property type="entry name" value="a-kinase_dom"/>
</dbReference>
<dbReference type="CDD" id="cd16967">
    <property type="entry name" value="Alpha_kinase_eEF2K"/>
    <property type="match status" value="1"/>
</dbReference>
<feature type="region of interest" description="Disordered" evidence="6">
    <location>
        <begin position="394"/>
        <end position="466"/>
    </location>
</feature>
<keyword evidence="1" id="KW-0723">Serine/threonine-protein kinase</keyword>
<sequence length="753" mass="84982">MGVTDRTLSVSSDDIDIIPLELCDLQPNCDDEVGVTCPVNIPELDASSRFFSVVYGLKKTKESAPDQKKGLLIRMAWKNAYNKVKAMGDPWEKFHIGEFPTEKARRYRYKALQEKWVEDEVTIKMETVSFNHGAMRECFRMKKLSNFSHDDWSKALNYVAKSYMDDTIKRSTYYDDVKLQMDAKLWGEEYNRHNPPKKVDIFQMAVLELYERPGSPLYHVEHYIEGKYIKYNSNSGYVSSKIRQTPHAFSHFTFERSGHTLIVVDVQGVGDLYTDPQIHTAKGEDYGDGNLGTRGIALFFHSHVCNDICTSLKLSQFDMAPSERKNMSKNKMNYKTVVRGTEEQVILPTEEQRCNIYEYLRERSCSTGCDTQEDDGIMADLDIGSYDSLDSVDEQASVEDDYSAIDSARKNNVRNRPRGPRILRTCSNTVEPSSNGDSNEGGRRHSGGDRKPLAEQQSVEASLNCGSDLSVNDSLGDLRVSGLPFNSPQRRRYDSSGSECDSVTRLDMVNFSNKVSRMSRPSRIILPEQHLDMLEQLNVPRLPSMNNILGQVHLDVAKYYELNRFNEEGTEFDVDAAVFHVLQGAYCGVVEALLAAAQLMLGLPHYTLPNVELSEHDRDERLGFRFLEEACRAGDRWAIVYVATALEQGIGLPAGRARDWKVAYALYERAVTGSEQDDEGGYDAVMATPPYQLRARQAAMIQNGGHGLNSDPNKAGELFSEAAEMATEAMKGKLASKYYMQAEEAWMLCEETE</sequence>
<dbReference type="Gene3D" id="3.20.200.10">
    <property type="entry name" value="MHCK/EF2 kinase"/>
    <property type="match status" value="1"/>
</dbReference>
<dbReference type="GO" id="GO:0005524">
    <property type="term" value="F:ATP binding"/>
    <property type="evidence" value="ECO:0007669"/>
    <property type="project" value="UniProtKB-KW"/>
</dbReference>
<dbReference type="GO" id="GO:0003746">
    <property type="term" value="F:translation elongation factor activity"/>
    <property type="evidence" value="ECO:0007669"/>
    <property type="project" value="UniProtKB-KW"/>
</dbReference>
<dbReference type="FunFam" id="3.20.200.10:FF:000002">
    <property type="entry name" value="Eukaryotic elongation factor 2 kinase"/>
    <property type="match status" value="1"/>
</dbReference>
<dbReference type="SUPFAM" id="SSF81901">
    <property type="entry name" value="HCP-like"/>
    <property type="match status" value="1"/>
</dbReference>
<name>A0A2P2I7I4_9CRUS</name>